<evidence type="ECO:0000313" key="1">
    <source>
        <dbReference type="EMBL" id="EGB03334.1"/>
    </source>
</evidence>
<protein>
    <submittedName>
        <fullName evidence="1">Uncharacterized protein</fullName>
    </submittedName>
</protein>
<name>F0YNH7_AURAN</name>
<sequence length="841" mass="92429">MMADAMASMPSRAPRRMTLAAPADYLTSPGGPAVHRQYSPSVGYSCSLAVGKILTLMAGNHQLSSACWDSDFLSDSGVASLSGTTLQSLRPCESTVRSTSGTNEDWDLELSLGAKTPKALALNEEAEDYATAAAPSIASLADDKQVVIIDPSGAPVESLLEYLDGYAIKDAMVFCDVHSMHSLPRQPTLFSAYATFQRPRQIGASDVQRDTDREACAIWTKSSLGVDPDVRITPHVPPEISTGFSMRRQDLRKRDSIPFASPHAPESARGTVAWLQNLCYKVSHTSAVVARPSPERFENMHERERPPSEEAALERSLRAAEMAYCNGSWHNCVTYVKTLLHSLETAASVTPKALKIVSFGGPSASTLDDDLRCHQCCGRLSRLVCRLAQRCDELLSAPPHPLDARDLAAFRHGTAALLGDIDDAFLRAKSKLMVDEAVAHLALVKTNPVSRRVFVHSRPTRRSVCEQIRDGCAPPSFRGRCWCGALPPLPRSSIAAALDVVHSLRLSYRILDADGLEALVLADLRLESMGYSPLTVEKLVPGESPEPRISTVMWREASTSRVFWEVASSKEFRDKDAIACESGAALESALENKWSSRASGRVEGRLIALVLALPPSSLARAKAALALGIGYLRGVERVRDEKATIIDRYEASTLALGNNLRLRRRLWRGRKALHGATQELRIAEMLLFEATCVLEQHTTTIPVDLPFHAHRYEGPLDPASSQQHNFAPTAYSVLACSMGYTALRALARALERRAKHAYAVLVLDVCVAILRLRDDSNERRKLQRELCIVSTRQGDRETGVTHCNHVLGDLRERFEGRRIRALAHQTRLQDNKRLGLIQNYS</sequence>
<dbReference type="InParanoid" id="F0YNH7"/>
<organism evidence="2">
    <name type="scientific">Aureococcus anophagefferens</name>
    <name type="common">Harmful bloom alga</name>
    <dbReference type="NCBI Taxonomy" id="44056"/>
    <lineage>
        <taxon>Eukaryota</taxon>
        <taxon>Sar</taxon>
        <taxon>Stramenopiles</taxon>
        <taxon>Ochrophyta</taxon>
        <taxon>Pelagophyceae</taxon>
        <taxon>Pelagomonadales</taxon>
        <taxon>Pelagomonadaceae</taxon>
        <taxon>Aureococcus</taxon>
    </lineage>
</organism>
<dbReference type="GeneID" id="20228862"/>
<dbReference type="Proteomes" id="UP000002729">
    <property type="component" value="Unassembled WGS sequence"/>
</dbReference>
<keyword evidence="2" id="KW-1185">Reference proteome</keyword>
<evidence type="ECO:0000313" key="2">
    <source>
        <dbReference type="Proteomes" id="UP000002729"/>
    </source>
</evidence>
<dbReference type="KEGG" id="aaf:AURANDRAFT_72748"/>
<accession>F0YNH7</accession>
<reference evidence="1 2" key="1">
    <citation type="journal article" date="2011" name="Proc. Natl. Acad. Sci. U.S.A.">
        <title>Niche of harmful alga Aureococcus anophagefferens revealed through ecogenomics.</title>
        <authorList>
            <person name="Gobler C.J."/>
            <person name="Berry D.L."/>
            <person name="Dyhrman S.T."/>
            <person name="Wilhelm S.W."/>
            <person name="Salamov A."/>
            <person name="Lobanov A.V."/>
            <person name="Zhang Y."/>
            <person name="Collier J.L."/>
            <person name="Wurch L.L."/>
            <person name="Kustka A.B."/>
            <person name="Dill B.D."/>
            <person name="Shah M."/>
            <person name="VerBerkmoes N.C."/>
            <person name="Kuo A."/>
            <person name="Terry A."/>
            <person name="Pangilinan J."/>
            <person name="Lindquist E.A."/>
            <person name="Lucas S."/>
            <person name="Paulsen I.T."/>
            <person name="Hattenrath-Lehmann T.K."/>
            <person name="Talmage S.C."/>
            <person name="Walker E.A."/>
            <person name="Koch F."/>
            <person name="Burson A.M."/>
            <person name="Marcoval M.A."/>
            <person name="Tang Y.Z."/>
            <person name="Lecleir G.R."/>
            <person name="Coyne K.J."/>
            <person name="Berg G.M."/>
            <person name="Bertrand E.M."/>
            <person name="Saito M.A."/>
            <person name="Gladyshev V.N."/>
            <person name="Grigoriev I.V."/>
        </authorList>
    </citation>
    <scope>NUCLEOTIDE SEQUENCE [LARGE SCALE GENOMIC DNA]</scope>
    <source>
        <strain evidence="2">CCMP 1984</strain>
    </source>
</reference>
<dbReference type="EMBL" id="GL833176">
    <property type="protein sequence ID" value="EGB03334.1"/>
    <property type="molecule type" value="Genomic_DNA"/>
</dbReference>
<proteinExistence type="predicted"/>
<dbReference type="AlphaFoldDB" id="F0YNH7"/>
<gene>
    <name evidence="1" type="ORF">AURANDRAFT_72748</name>
</gene>
<dbReference type="RefSeq" id="XP_009041980.1">
    <property type="nucleotide sequence ID" value="XM_009043732.1"/>
</dbReference>
<dbReference type="OrthoDB" id="10639819at2759"/>